<dbReference type="Proteomes" id="UP000217257">
    <property type="component" value="Chromosome"/>
</dbReference>
<evidence type="ECO:0000313" key="1">
    <source>
        <dbReference type="EMBL" id="ATB40914.1"/>
    </source>
</evidence>
<reference evidence="1 2" key="1">
    <citation type="submission" date="2017-06" db="EMBL/GenBank/DDBJ databases">
        <title>Sequencing and comparative analysis of myxobacterial genomes.</title>
        <authorList>
            <person name="Rupp O."/>
            <person name="Goesmann A."/>
            <person name="Sogaard-Andersen L."/>
        </authorList>
    </citation>
    <scope>NUCLEOTIDE SEQUENCE [LARGE SCALE GENOMIC DNA]</scope>
    <source>
        <strain evidence="1 2">DSM 52655</strain>
    </source>
</reference>
<protein>
    <submittedName>
        <fullName evidence="1">Uncharacterized protein</fullName>
    </submittedName>
</protein>
<dbReference type="KEGG" id="cfus:CYFUS_006376"/>
<name>A0A250JAH0_9BACT</name>
<sequence length="29" mass="3179">MVWLDSVCRGFNALSPNAFSNFSTSLSAR</sequence>
<organism evidence="1 2">
    <name type="scientific">Cystobacter fuscus</name>
    <dbReference type="NCBI Taxonomy" id="43"/>
    <lineage>
        <taxon>Bacteria</taxon>
        <taxon>Pseudomonadati</taxon>
        <taxon>Myxococcota</taxon>
        <taxon>Myxococcia</taxon>
        <taxon>Myxococcales</taxon>
        <taxon>Cystobacterineae</taxon>
        <taxon>Archangiaceae</taxon>
        <taxon>Cystobacter</taxon>
    </lineage>
</organism>
<gene>
    <name evidence="1" type="ORF">CYFUS_006376</name>
</gene>
<evidence type="ECO:0000313" key="2">
    <source>
        <dbReference type="Proteomes" id="UP000217257"/>
    </source>
</evidence>
<dbReference type="AlphaFoldDB" id="A0A250JAH0"/>
<accession>A0A250JAH0</accession>
<dbReference type="EMBL" id="CP022098">
    <property type="protein sequence ID" value="ATB40914.1"/>
    <property type="molecule type" value="Genomic_DNA"/>
</dbReference>
<proteinExistence type="predicted"/>